<accession>A0ABS8WUN3</accession>
<protein>
    <submittedName>
        <fullName evidence="1">Uncharacterized protein</fullName>
    </submittedName>
</protein>
<keyword evidence="2" id="KW-1185">Reference proteome</keyword>
<evidence type="ECO:0000313" key="2">
    <source>
        <dbReference type="Proteomes" id="UP000823775"/>
    </source>
</evidence>
<feature type="non-terminal residue" evidence="1">
    <location>
        <position position="61"/>
    </location>
</feature>
<reference evidence="1 2" key="1">
    <citation type="journal article" date="2021" name="BMC Genomics">
        <title>Datura genome reveals duplications of psychoactive alkaloid biosynthetic genes and high mutation rate following tissue culture.</title>
        <authorList>
            <person name="Rajewski A."/>
            <person name="Carter-House D."/>
            <person name="Stajich J."/>
            <person name="Litt A."/>
        </authorList>
    </citation>
    <scope>NUCLEOTIDE SEQUENCE [LARGE SCALE GENOMIC DNA]</scope>
    <source>
        <strain evidence="1">AR-01</strain>
    </source>
</reference>
<dbReference type="EMBL" id="JACEIK010010765">
    <property type="protein sequence ID" value="MCE3215319.1"/>
    <property type="molecule type" value="Genomic_DNA"/>
</dbReference>
<proteinExistence type="predicted"/>
<dbReference type="Proteomes" id="UP000823775">
    <property type="component" value="Unassembled WGS sequence"/>
</dbReference>
<evidence type="ECO:0000313" key="1">
    <source>
        <dbReference type="EMBL" id="MCE3215319.1"/>
    </source>
</evidence>
<feature type="non-terminal residue" evidence="1">
    <location>
        <position position="1"/>
    </location>
</feature>
<name>A0ABS8WUN3_DATST</name>
<comment type="caution">
    <text evidence="1">The sequence shown here is derived from an EMBL/GenBank/DDBJ whole genome shotgun (WGS) entry which is preliminary data.</text>
</comment>
<organism evidence="1 2">
    <name type="scientific">Datura stramonium</name>
    <name type="common">Jimsonweed</name>
    <name type="synonym">Common thornapple</name>
    <dbReference type="NCBI Taxonomy" id="4076"/>
    <lineage>
        <taxon>Eukaryota</taxon>
        <taxon>Viridiplantae</taxon>
        <taxon>Streptophyta</taxon>
        <taxon>Embryophyta</taxon>
        <taxon>Tracheophyta</taxon>
        <taxon>Spermatophyta</taxon>
        <taxon>Magnoliopsida</taxon>
        <taxon>eudicotyledons</taxon>
        <taxon>Gunneridae</taxon>
        <taxon>Pentapetalae</taxon>
        <taxon>asterids</taxon>
        <taxon>lamiids</taxon>
        <taxon>Solanales</taxon>
        <taxon>Solanaceae</taxon>
        <taxon>Solanoideae</taxon>
        <taxon>Datureae</taxon>
        <taxon>Datura</taxon>
    </lineage>
</organism>
<gene>
    <name evidence="1" type="ORF">HAX54_001856</name>
</gene>
<sequence length="61" mass="6948">VPWSVGSINKSLERPLFQLLLSSNLSSFSISLQTMARCEIPQAVGSVHYFLAFRTWFMILE</sequence>